<dbReference type="SMART" id="SM00020">
    <property type="entry name" value="Tryp_SPc"/>
    <property type="match status" value="1"/>
</dbReference>
<evidence type="ECO:0000313" key="3">
    <source>
        <dbReference type="EMBL" id="KYM77713.1"/>
    </source>
</evidence>
<dbReference type="PANTHER" id="PTHR24252:SF11">
    <property type="entry name" value="ATRIAL NATRIURETIC PEPTIDE-CONVERTING ENZYME ISOFORM X1"/>
    <property type="match status" value="1"/>
</dbReference>
<name>A0A195AZQ1_9HYME</name>
<dbReference type="GO" id="GO:0006508">
    <property type="term" value="P:proteolysis"/>
    <property type="evidence" value="ECO:0007669"/>
    <property type="project" value="InterPro"/>
</dbReference>
<dbReference type="STRING" id="520822.A0A195AZQ1"/>
<keyword evidence="4" id="KW-1185">Reference proteome</keyword>
<evidence type="ECO:0000256" key="1">
    <source>
        <dbReference type="ARBA" id="ARBA00023157"/>
    </source>
</evidence>
<dbReference type="InterPro" id="IPR001254">
    <property type="entry name" value="Trypsin_dom"/>
</dbReference>
<dbReference type="FunFam" id="2.40.10.10:FF:000068">
    <property type="entry name" value="transmembrane protease serine 2"/>
    <property type="match status" value="1"/>
</dbReference>
<dbReference type="CDD" id="cd00190">
    <property type="entry name" value="Tryp_SPc"/>
    <property type="match status" value="1"/>
</dbReference>
<accession>A0A195AZQ1</accession>
<dbReference type="Pfam" id="PF00089">
    <property type="entry name" value="Trypsin"/>
    <property type="match status" value="1"/>
</dbReference>
<dbReference type="InterPro" id="IPR009003">
    <property type="entry name" value="Peptidase_S1_PA"/>
</dbReference>
<dbReference type="InterPro" id="IPR043504">
    <property type="entry name" value="Peptidase_S1_PA_chymotrypsin"/>
</dbReference>
<organism evidence="3 4">
    <name type="scientific">Atta colombica</name>
    <dbReference type="NCBI Taxonomy" id="520822"/>
    <lineage>
        <taxon>Eukaryota</taxon>
        <taxon>Metazoa</taxon>
        <taxon>Ecdysozoa</taxon>
        <taxon>Arthropoda</taxon>
        <taxon>Hexapoda</taxon>
        <taxon>Insecta</taxon>
        <taxon>Pterygota</taxon>
        <taxon>Neoptera</taxon>
        <taxon>Endopterygota</taxon>
        <taxon>Hymenoptera</taxon>
        <taxon>Apocrita</taxon>
        <taxon>Aculeata</taxon>
        <taxon>Formicoidea</taxon>
        <taxon>Formicidae</taxon>
        <taxon>Myrmicinae</taxon>
        <taxon>Atta</taxon>
    </lineage>
</organism>
<evidence type="ECO:0000313" key="4">
    <source>
        <dbReference type="Proteomes" id="UP000078540"/>
    </source>
</evidence>
<reference evidence="3 4" key="1">
    <citation type="submission" date="2015-09" db="EMBL/GenBank/DDBJ databases">
        <title>Atta colombica WGS genome.</title>
        <authorList>
            <person name="Nygaard S."/>
            <person name="Hu H."/>
            <person name="Boomsma J."/>
            <person name="Zhang G."/>
        </authorList>
    </citation>
    <scope>NUCLEOTIDE SEQUENCE [LARGE SCALE GENOMIC DNA]</scope>
    <source>
        <strain evidence="3">Treedump-2</strain>
        <tissue evidence="3">Whole body</tissue>
    </source>
</reference>
<protein>
    <submittedName>
        <fullName evidence="3">Trypsin</fullName>
    </submittedName>
</protein>
<evidence type="ECO:0000259" key="2">
    <source>
        <dbReference type="PROSITE" id="PS50240"/>
    </source>
</evidence>
<gene>
    <name evidence="3" type="ORF">ALC53_11723</name>
</gene>
<dbReference type="GO" id="GO:0004252">
    <property type="term" value="F:serine-type endopeptidase activity"/>
    <property type="evidence" value="ECO:0007669"/>
    <property type="project" value="InterPro"/>
</dbReference>
<proteinExistence type="predicted"/>
<dbReference type="PRINTS" id="PR00722">
    <property type="entry name" value="CHYMOTRYPSIN"/>
</dbReference>
<dbReference type="AlphaFoldDB" id="A0A195AZQ1"/>
<feature type="domain" description="Peptidase S1" evidence="2">
    <location>
        <begin position="119"/>
        <end position="348"/>
    </location>
</feature>
<dbReference type="Gene3D" id="2.40.10.10">
    <property type="entry name" value="Trypsin-like serine proteases"/>
    <property type="match status" value="2"/>
</dbReference>
<dbReference type="InterPro" id="IPR001314">
    <property type="entry name" value="Peptidase_S1A"/>
</dbReference>
<dbReference type="PANTHER" id="PTHR24252">
    <property type="entry name" value="ACROSIN-RELATED"/>
    <property type="match status" value="1"/>
</dbReference>
<sequence>MTGGTHAGWITREFENKFEREEELTCRQKFDLYVNRQTAVADDVDRHCLLHHSFTSHIITILKISRISRHRLYPEIDIDRLDRKFELTIDQFPERLSGGLTLKKASFLVRPAILLDPRITRGMVTDIKQHPYQLSLQRGSWHACGAVIISNKWVVTVAHCVSLSASVYRLHAGSNDKYEGGEGLLSSKKIVQHPAYNFLTIDYDIILLEVTSTFISFFFSFAFSPRSLCFCSLTTLRQLTITTSENGKLSPMLMTISLPIVSKKMYQVYINILIRRITDRMICAGYMHGGQDACEGDSGEPLMDDTLYGIVSWRYKCTEPLYPGIYTSVYTTFIQCLYGPSVVDQWFEFRQLRSLLCVSICR</sequence>
<dbReference type="EMBL" id="KQ976692">
    <property type="protein sequence ID" value="KYM77713.1"/>
    <property type="molecule type" value="Genomic_DNA"/>
</dbReference>
<keyword evidence="1" id="KW-1015">Disulfide bond</keyword>
<dbReference type="SUPFAM" id="SSF50494">
    <property type="entry name" value="Trypsin-like serine proteases"/>
    <property type="match status" value="1"/>
</dbReference>
<dbReference type="PROSITE" id="PS50240">
    <property type="entry name" value="TRYPSIN_DOM"/>
    <property type="match status" value="1"/>
</dbReference>
<dbReference type="Proteomes" id="UP000078540">
    <property type="component" value="Unassembled WGS sequence"/>
</dbReference>